<organism evidence="1">
    <name type="scientific">Petromyces alliaceus</name>
    <name type="common">Aspergillus alliaceus</name>
    <dbReference type="NCBI Taxonomy" id="209559"/>
    <lineage>
        <taxon>Eukaryota</taxon>
        <taxon>Fungi</taxon>
        <taxon>Dikarya</taxon>
        <taxon>Ascomycota</taxon>
        <taxon>Pezizomycotina</taxon>
        <taxon>Eurotiomycetes</taxon>
        <taxon>Eurotiomycetidae</taxon>
        <taxon>Eurotiales</taxon>
        <taxon>Aspergillaceae</taxon>
        <taxon>Aspergillus</taxon>
        <taxon>Aspergillus subgen. Circumdati</taxon>
    </lineage>
</organism>
<proteinExistence type="predicted"/>
<sequence>MLLSPVTSAVNVRHLSIAFPQIISLVNIIYVTDGIAIRPDGRIGYPEPGAWTIGHR</sequence>
<reference evidence="1" key="1">
    <citation type="submission" date="2019-04" db="EMBL/GenBank/DDBJ databases">
        <title>Friends and foes A comparative genomics studyof 23 Aspergillus species from section Flavi.</title>
        <authorList>
            <consortium name="DOE Joint Genome Institute"/>
            <person name="Kjaerbolling I."/>
            <person name="Vesth T."/>
            <person name="Frisvad J.C."/>
            <person name="Nybo J.L."/>
            <person name="Theobald S."/>
            <person name="Kildgaard S."/>
            <person name="Isbrandt T."/>
            <person name="Kuo A."/>
            <person name="Sato A."/>
            <person name="Lyhne E.K."/>
            <person name="Kogle M.E."/>
            <person name="Wiebenga A."/>
            <person name="Kun R.S."/>
            <person name="Lubbers R.J."/>
            <person name="Makela M.R."/>
            <person name="Barry K."/>
            <person name="Chovatia M."/>
            <person name="Clum A."/>
            <person name="Daum C."/>
            <person name="Haridas S."/>
            <person name="He G."/>
            <person name="LaButti K."/>
            <person name="Lipzen A."/>
            <person name="Mondo S."/>
            <person name="Riley R."/>
            <person name="Salamov A."/>
            <person name="Simmons B.A."/>
            <person name="Magnuson J.K."/>
            <person name="Henrissat B."/>
            <person name="Mortensen U.H."/>
            <person name="Larsen T.O."/>
            <person name="Devries R.P."/>
            <person name="Grigoriev I.V."/>
            <person name="Machida M."/>
            <person name="Baker S.E."/>
            <person name="Andersen M.R."/>
        </authorList>
    </citation>
    <scope>NUCLEOTIDE SEQUENCE [LARGE SCALE GENOMIC DNA]</scope>
    <source>
        <strain evidence="1">IBT 14317</strain>
    </source>
</reference>
<dbReference type="Proteomes" id="UP000326877">
    <property type="component" value="Unassembled WGS sequence"/>
</dbReference>
<protein>
    <submittedName>
        <fullName evidence="1">Uncharacterized protein</fullName>
    </submittedName>
</protein>
<dbReference type="AlphaFoldDB" id="A0A5N7CNM9"/>
<evidence type="ECO:0000313" key="1">
    <source>
        <dbReference type="EMBL" id="KAE8395796.1"/>
    </source>
</evidence>
<accession>A0A5N7CNM9</accession>
<dbReference type="EMBL" id="ML735217">
    <property type="protein sequence ID" value="KAE8395796.1"/>
    <property type="molecule type" value="Genomic_DNA"/>
</dbReference>
<name>A0A5N7CNM9_PETAA</name>
<gene>
    <name evidence="1" type="ORF">BDV23DRAFT_144832</name>
</gene>